<dbReference type="EMBL" id="QKYN01000171">
    <property type="protein sequence ID" value="RAG81220.1"/>
    <property type="molecule type" value="Genomic_DNA"/>
</dbReference>
<protein>
    <submittedName>
        <fullName evidence="4">Uncharacterized protein</fullName>
    </submittedName>
</protein>
<keyword evidence="2" id="KW-0812">Transmembrane</keyword>
<feature type="transmembrane region" description="Helical" evidence="2">
    <location>
        <begin position="149"/>
        <end position="168"/>
    </location>
</feature>
<reference evidence="4 5" key="1">
    <citation type="submission" date="2018-06" db="EMBL/GenBank/DDBJ databases">
        <title>Streptacidiphilus pinicola sp. nov., isolated from pine grove soil.</title>
        <authorList>
            <person name="Roh S.G."/>
            <person name="Park S."/>
            <person name="Kim M.-K."/>
            <person name="Yun B.-R."/>
            <person name="Park J."/>
            <person name="Kim M.J."/>
            <person name="Kim Y.S."/>
            <person name="Kim S.B."/>
        </authorList>
    </citation>
    <scope>NUCLEOTIDE SEQUENCE [LARGE SCALE GENOMIC DNA]</scope>
    <source>
        <strain evidence="4 5">MMS16-CNU450</strain>
    </source>
</reference>
<dbReference type="AlphaFoldDB" id="A0A2X0K1I9"/>
<keyword evidence="2" id="KW-1133">Transmembrane helix</keyword>
<name>A0A2X0K1I9_9ACTN</name>
<keyword evidence="2" id="KW-0472">Membrane</keyword>
<feature type="region of interest" description="Disordered" evidence="1">
    <location>
        <begin position="772"/>
        <end position="799"/>
    </location>
</feature>
<feature type="transmembrane region" description="Helical" evidence="2">
    <location>
        <begin position="452"/>
        <end position="477"/>
    </location>
</feature>
<evidence type="ECO:0000313" key="5">
    <source>
        <dbReference type="Proteomes" id="UP000248889"/>
    </source>
</evidence>
<evidence type="ECO:0000256" key="1">
    <source>
        <dbReference type="SAM" id="MobiDB-lite"/>
    </source>
</evidence>
<evidence type="ECO:0000256" key="3">
    <source>
        <dbReference type="SAM" id="SignalP"/>
    </source>
</evidence>
<feature type="transmembrane region" description="Helical" evidence="2">
    <location>
        <begin position="395"/>
        <end position="416"/>
    </location>
</feature>
<comment type="caution">
    <text evidence="4">The sequence shown here is derived from an EMBL/GenBank/DDBJ whole genome shotgun (WGS) entry which is preliminary data.</text>
</comment>
<evidence type="ECO:0000313" key="4">
    <source>
        <dbReference type="EMBL" id="RAG81220.1"/>
    </source>
</evidence>
<keyword evidence="3" id="KW-0732">Signal</keyword>
<accession>A0A2X0K1I9</accession>
<keyword evidence="5" id="KW-1185">Reference proteome</keyword>
<feature type="transmembrane region" description="Helical" evidence="2">
    <location>
        <begin position="117"/>
        <end position="143"/>
    </location>
</feature>
<dbReference type="Proteomes" id="UP000248889">
    <property type="component" value="Unassembled WGS sequence"/>
</dbReference>
<evidence type="ECO:0000256" key="2">
    <source>
        <dbReference type="SAM" id="Phobius"/>
    </source>
</evidence>
<feature type="transmembrane region" description="Helical" evidence="2">
    <location>
        <begin position="72"/>
        <end position="96"/>
    </location>
</feature>
<feature type="compositionally biased region" description="Basic and acidic residues" evidence="1">
    <location>
        <begin position="785"/>
        <end position="799"/>
    </location>
</feature>
<proteinExistence type="predicted"/>
<sequence length="824" mass="85243">MRQTGFVTATVFAFLVINAQAAAATTGSTGGSTPGMLAPFNVPSSEGVPLDHYQLVSDPGGMTDFQQSAQSYLMGMCFALVRIVVGLECWLIHWAYSFPVTKMMAAKSQALADGYRTWVVDQLGLPGMLLAWAVVVCSVMLLRGRTGRAAGELALTFLIVGVASAGLLRPDVVLGSGGLLDQARQASLEVASITTNQGAAPPATVDPASISGPLEQTLTSTFVVEPYQLLQFGRPIPRGDKAYDTYLASVAMNGGPTGGGTPAANPHACDGLAGMPAQACQLGQTSQSPPPSCDGLSGGTKIWCLQGTGRCDQLSGATKILCDMGSSQSSTSGSGGANCDKLMGLAKHFCQAAPPTNGSTTDQAKALADRFKDVDPAISAYVAPPSWDRVFGAMLLLFAALVVLVMVVAMVLALFAAQAADALLAALDYPALVWAILPGPNRGVLWRWLGSFVTSILVLFTASIFLPVFGLTCAAFLSGGQDLITKMFLVDLVALVALGFHRRIMAGASTAGSRLANRMRWARIGGSGSGDGATRTGQVIAGALAAGGPGGFGGMASGYALFAGGNPAHAHLARRAGLLSSARALADIPGAPLHAGRLLGDIGREAAHGLAPVTLAARGVHHAWKGRALTPEEFEARRIQPGAGGGLPVGSRLHNRLIQTRGGRVLLGGSRLAWGASFGAPATWTRARRRIAAGGREVRGQVAHYNLERKNYWHTEWKPGFDDMTTPARLAEKAAAAGGARLHVAADVYGRPAVEATKRAAVNTATAAVLRTGPAGSATGGDPVQPERSHSRVASDEERARAEILHALRRAQREARGESGGEGS</sequence>
<feature type="chain" id="PRO_5015851550" evidence="3">
    <location>
        <begin position="24"/>
        <end position="824"/>
    </location>
</feature>
<gene>
    <name evidence="4" type="ORF">DN069_33865</name>
</gene>
<organism evidence="4 5">
    <name type="scientific">Streptacidiphilus pinicola</name>
    <dbReference type="NCBI Taxonomy" id="2219663"/>
    <lineage>
        <taxon>Bacteria</taxon>
        <taxon>Bacillati</taxon>
        <taxon>Actinomycetota</taxon>
        <taxon>Actinomycetes</taxon>
        <taxon>Kitasatosporales</taxon>
        <taxon>Streptomycetaceae</taxon>
        <taxon>Streptacidiphilus</taxon>
    </lineage>
</organism>
<feature type="signal peptide" evidence="3">
    <location>
        <begin position="1"/>
        <end position="23"/>
    </location>
</feature>